<dbReference type="InterPro" id="IPR011990">
    <property type="entry name" value="TPR-like_helical_dom_sf"/>
</dbReference>
<evidence type="ECO:0000256" key="2">
    <source>
        <dbReference type="ARBA" id="ARBA00022664"/>
    </source>
</evidence>
<evidence type="ECO:0000259" key="7">
    <source>
        <dbReference type="Pfam" id="PF05843"/>
    </source>
</evidence>
<evidence type="ECO:0000313" key="9">
    <source>
        <dbReference type="Proteomes" id="UP001412067"/>
    </source>
</evidence>
<dbReference type="PANTHER" id="PTHR17204">
    <property type="entry name" value="PRE-MRNA PROCESSING PROTEIN PRP39-RELATED"/>
    <property type="match status" value="1"/>
</dbReference>
<dbReference type="EMBL" id="JBBWWR010000010">
    <property type="protein sequence ID" value="KAK8960697.1"/>
    <property type="molecule type" value="Genomic_DNA"/>
</dbReference>
<reference evidence="8 9" key="1">
    <citation type="journal article" date="2022" name="Nat. Plants">
        <title>Genomes of leafy and leafless Platanthera orchids illuminate the evolution of mycoheterotrophy.</title>
        <authorList>
            <person name="Li M.H."/>
            <person name="Liu K.W."/>
            <person name="Li Z."/>
            <person name="Lu H.C."/>
            <person name="Ye Q.L."/>
            <person name="Zhang D."/>
            <person name="Wang J.Y."/>
            <person name="Li Y.F."/>
            <person name="Zhong Z.M."/>
            <person name="Liu X."/>
            <person name="Yu X."/>
            <person name="Liu D.K."/>
            <person name="Tu X.D."/>
            <person name="Liu B."/>
            <person name="Hao Y."/>
            <person name="Liao X.Y."/>
            <person name="Jiang Y.T."/>
            <person name="Sun W.H."/>
            <person name="Chen J."/>
            <person name="Chen Y.Q."/>
            <person name="Ai Y."/>
            <person name="Zhai J.W."/>
            <person name="Wu S.S."/>
            <person name="Zhou Z."/>
            <person name="Hsiao Y.Y."/>
            <person name="Wu W.L."/>
            <person name="Chen Y.Y."/>
            <person name="Lin Y.F."/>
            <person name="Hsu J.L."/>
            <person name="Li C.Y."/>
            <person name="Wang Z.W."/>
            <person name="Zhao X."/>
            <person name="Zhong W.Y."/>
            <person name="Ma X.K."/>
            <person name="Ma L."/>
            <person name="Huang J."/>
            <person name="Chen G.Z."/>
            <person name="Huang M.Z."/>
            <person name="Huang L."/>
            <person name="Peng D.H."/>
            <person name="Luo Y.B."/>
            <person name="Zou S.Q."/>
            <person name="Chen S.P."/>
            <person name="Lan S."/>
            <person name="Tsai W.C."/>
            <person name="Van de Peer Y."/>
            <person name="Liu Z.J."/>
        </authorList>
    </citation>
    <scope>NUCLEOTIDE SEQUENCE [LARGE SCALE GENOMIC DNA]</scope>
    <source>
        <strain evidence="8">Lor288</strain>
    </source>
</reference>
<comment type="caution">
    <text evidence="8">The sequence shown here is derived from an EMBL/GenBank/DDBJ whole genome shotgun (WGS) entry which is preliminary data.</text>
</comment>
<evidence type="ECO:0000256" key="3">
    <source>
        <dbReference type="ARBA" id="ARBA00022737"/>
    </source>
</evidence>
<evidence type="ECO:0000313" key="8">
    <source>
        <dbReference type="EMBL" id="KAK8960697.1"/>
    </source>
</evidence>
<keyword evidence="9" id="KW-1185">Reference proteome</keyword>
<keyword evidence="4" id="KW-0508">mRNA splicing</keyword>
<protein>
    <recommendedName>
        <fullName evidence="7">Suppressor of forked domain-containing protein</fullName>
    </recommendedName>
</protein>
<dbReference type="Proteomes" id="UP001412067">
    <property type="component" value="Unassembled WGS sequence"/>
</dbReference>
<evidence type="ECO:0000256" key="4">
    <source>
        <dbReference type="ARBA" id="ARBA00023187"/>
    </source>
</evidence>
<feature type="compositionally biased region" description="Low complexity" evidence="6">
    <location>
        <begin position="131"/>
        <end position="142"/>
    </location>
</feature>
<dbReference type="SUPFAM" id="SSF48452">
    <property type="entry name" value="TPR-like"/>
    <property type="match status" value="1"/>
</dbReference>
<evidence type="ECO:0000256" key="6">
    <source>
        <dbReference type="SAM" id="MobiDB-lite"/>
    </source>
</evidence>
<organism evidence="8 9">
    <name type="scientific">Platanthera guangdongensis</name>
    <dbReference type="NCBI Taxonomy" id="2320717"/>
    <lineage>
        <taxon>Eukaryota</taxon>
        <taxon>Viridiplantae</taxon>
        <taxon>Streptophyta</taxon>
        <taxon>Embryophyta</taxon>
        <taxon>Tracheophyta</taxon>
        <taxon>Spermatophyta</taxon>
        <taxon>Magnoliopsida</taxon>
        <taxon>Liliopsida</taxon>
        <taxon>Asparagales</taxon>
        <taxon>Orchidaceae</taxon>
        <taxon>Orchidoideae</taxon>
        <taxon>Orchideae</taxon>
        <taxon>Orchidinae</taxon>
        <taxon>Platanthera</taxon>
    </lineage>
</organism>
<feature type="compositionally biased region" description="Acidic residues" evidence="6">
    <location>
        <begin position="143"/>
        <end position="152"/>
    </location>
</feature>
<evidence type="ECO:0000256" key="5">
    <source>
        <dbReference type="ARBA" id="ARBA00023242"/>
    </source>
</evidence>
<dbReference type="SMART" id="SM00386">
    <property type="entry name" value="HAT"/>
    <property type="match status" value="2"/>
</dbReference>
<dbReference type="InterPro" id="IPR008847">
    <property type="entry name" value="Suf"/>
</dbReference>
<dbReference type="Gene3D" id="1.25.40.10">
    <property type="entry name" value="Tetratricopeptide repeat domain"/>
    <property type="match status" value="1"/>
</dbReference>
<keyword evidence="2" id="KW-0507">mRNA processing</keyword>
<sequence length="434" mass="48971">MPGKSTINGVIPSTAQSTANNVQSHYKVLKHKYKGTNTEATSQHKHKNAYHRKGHRHQNQLHHNYTSAPPRGDLHHPVLQFIEHCRSSSRVGSNRFFLSSMEQGSVKSDGDDIKYETSRDEAVMAAGGARSLDGGSSPSSSDSESDEEAAEELQIETLAKQLEERPLHYELHVKHSTIFMLSVQFITLLILVEAWLHEQSFTFYGNGGVHSFLQVNFNIGLVCGGAFSSLVDQRNVSAPRLFGYAVVGHSSNPVSENFEEIEKLYERGVHEYLFVPLWCDYLGFVQEHDPLVSECAPAGVSKMRTLFERAVTASGLHFSEGSQVWEAYREFEQAVFLTIDQSDNEEKVKQAQRIQALFHRQLSVPLINIKSTLTDYKLWEAEQGKVNFEFEGVPSNIVSAYKKALEMCNARASYEEQLSNHDVYDIDRLQHFMV</sequence>
<accession>A0ABR2M9X8</accession>
<feature type="domain" description="Suppressor of forked" evidence="7">
    <location>
        <begin position="255"/>
        <end position="420"/>
    </location>
</feature>
<keyword evidence="3" id="KW-0677">Repeat</keyword>
<gene>
    <name evidence="8" type="ORF">KSP40_PGU005087</name>
</gene>
<keyword evidence="5" id="KW-0539">Nucleus</keyword>
<proteinExistence type="predicted"/>
<dbReference type="PANTHER" id="PTHR17204:SF25">
    <property type="entry name" value="RRM DOMAIN-CONTAINING PROTEIN"/>
    <property type="match status" value="1"/>
</dbReference>
<evidence type="ECO:0000256" key="1">
    <source>
        <dbReference type="ARBA" id="ARBA00004123"/>
    </source>
</evidence>
<name>A0ABR2M9X8_9ASPA</name>
<dbReference type="InterPro" id="IPR003107">
    <property type="entry name" value="HAT"/>
</dbReference>
<dbReference type="Pfam" id="PF05843">
    <property type="entry name" value="Suf"/>
    <property type="match status" value="1"/>
</dbReference>
<comment type="subcellular location">
    <subcellularLocation>
        <location evidence="1">Nucleus</location>
    </subcellularLocation>
</comment>
<feature type="region of interest" description="Disordered" evidence="6">
    <location>
        <begin position="127"/>
        <end position="152"/>
    </location>
</feature>